<dbReference type="Gene3D" id="3.40.50.720">
    <property type="entry name" value="NAD(P)-binding Rossmann-like Domain"/>
    <property type="match status" value="1"/>
</dbReference>
<dbReference type="InterPro" id="IPR036291">
    <property type="entry name" value="NAD(P)-bd_dom_sf"/>
</dbReference>
<dbReference type="PANTHER" id="PTHR47706">
    <property type="entry name" value="NMRA-LIKE FAMILY PROTEIN"/>
    <property type="match status" value="1"/>
</dbReference>
<keyword evidence="1" id="KW-0521">NADP</keyword>
<organism evidence="4 5">
    <name type="scientific">Coniophora puteana (strain RWD-64-598)</name>
    <name type="common">Brown rot fungus</name>
    <dbReference type="NCBI Taxonomy" id="741705"/>
    <lineage>
        <taxon>Eukaryota</taxon>
        <taxon>Fungi</taxon>
        <taxon>Dikarya</taxon>
        <taxon>Basidiomycota</taxon>
        <taxon>Agaricomycotina</taxon>
        <taxon>Agaricomycetes</taxon>
        <taxon>Agaricomycetidae</taxon>
        <taxon>Boletales</taxon>
        <taxon>Coniophorineae</taxon>
        <taxon>Coniophoraceae</taxon>
        <taxon>Coniophora</taxon>
    </lineage>
</organism>
<gene>
    <name evidence="4" type="ORF">CONPUDRAFT_93609</name>
</gene>
<dbReference type="PANTHER" id="PTHR47706:SF9">
    <property type="entry name" value="NMRA-LIKE DOMAIN-CONTAINING PROTEIN-RELATED"/>
    <property type="match status" value="1"/>
</dbReference>
<feature type="domain" description="NmrA-like" evidence="3">
    <location>
        <begin position="7"/>
        <end position="224"/>
    </location>
</feature>
<dbReference type="InterPro" id="IPR051609">
    <property type="entry name" value="NmrA/Isoflavone_reductase-like"/>
</dbReference>
<evidence type="ECO:0000313" key="4">
    <source>
        <dbReference type="EMBL" id="EIW74779.1"/>
    </source>
</evidence>
<proteinExistence type="predicted"/>
<dbReference type="Gene3D" id="3.90.25.10">
    <property type="entry name" value="UDP-galactose 4-epimerase, domain 1"/>
    <property type="match status" value="1"/>
</dbReference>
<sequence length="290" mass="30353">MTATFTKIALVGGGGAVGRPILDSLLAGGAATVVVLSRPESTSTFPSHPNLAVERVKYDDVGAVAAILKKSSIEVLVSAVGGGGLEGQTLLADAAKQSGVQVFVPSEFGIPTEGVTEGFAVVKTRVADYSKSIGLPAARVYTGAFADQASWIGSVKEKGKFLVLNPGDKAFSLTSLSDIGGFVAYALTSLPPTKLKDATFRLQGDRLSIIGLANLFHELKSVPVERVNKFPEDIPGVQAKAYLAAQFNVGKGSSSWDHVQNKDLGPGAISNNLWEGHKWQTIREVISSSQ</sequence>
<dbReference type="KEGG" id="cput:CONPUDRAFT_93609"/>
<evidence type="ECO:0000256" key="1">
    <source>
        <dbReference type="ARBA" id="ARBA00022857"/>
    </source>
</evidence>
<name>A0A5M3M5X1_CONPW</name>
<reference evidence="5" key="1">
    <citation type="journal article" date="2012" name="Science">
        <title>The Paleozoic origin of enzymatic lignin decomposition reconstructed from 31 fungal genomes.</title>
        <authorList>
            <person name="Floudas D."/>
            <person name="Binder M."/>
            <person name="Riley R."/>
            <person name="Barry K."/>
            <person name="Blanchette R.A."/>
            <person name="Henrissat B."/>
            <person name="Martinez A.T."/>
            <person name="Otillar R."/>
            <person name="Spatafora J.W."/>
            <person name="Yadav J.S."/>
            <person name="Aerts A."/>
            <person name="Benoit I."/>
            <person name="Boyd A."/>
            <person name="Carlson A."/>
            <person name="Copeland A."/>
            <person name="Coutinho P.M."/>
            <person name="de Vries R.P."/>
            <person name="Ferreira P."/>
            <person name="Findley K."/>
            <person name="Foster B."/>
            <person name="Gaskell J."/>
            <person name="Glotzer D."/>
            <person name="Gorecki P."/>
            <person name="Heitman J."/>
            <person name="Hesse C."/>
            <person name="Hori C."/>
            <person name="Igarashi K."/>
            <person name="Jurgens J.A."/>
            <person name="Kallen N."/>
            <person name="Kersten P."/>
            <person name="Kohler A."/>
            <person name="Kuees U."/>
            <person name="Kumar T.K.A."/>
            <person name="Kuo A."/>
            <person name="LaButti K."/>
            <person name="Larrondo L.F."/>
            <person name="Lindquist E."/>
            <person name="Ling A."/>
            <person name="Lombard V."/>
            <person name="Lucas S."/>
            <person name="Lundell T."/>
            <person name="Martin R."/>
            <person name="McLaughlin D.J."/>
            <person name="Morgenstern I."/>
            <person name="Morin E."/>
            <person name="Murat C."/>
            <person name="Nagy L.G."/>
            <person name="Nolan M."/>
            <person name="Ohm R.A."/>
            <person name="Patyshakuliyeva A."/>
            <person name="Rokas A."/>
            <person name="Ruiz-Duenas F.J."/>
            <person name="Sabat G."/>
            <person name="Salamov A."/>
            <person name="Samejima M."/>
            <person name="Schmutz J."/>
            <person name="Slot J.C."/>
            <person name="St John F."/>
            <person name="Stenlid J."/>
            <person name="Sun H."/>
            <person name="Sun S."/>
            <person name="Syed K."/>
            <person name="Tsang A."/>
            <person name="Wiebenga A."/>
            <person name="Young D."/>
            <person name="Pisabarro A."/>
            <person name="Eastwood D.C."/>
            <person name="Martin F."/>
            <person name="Cullen D."/>
            <person name="Grigoriev I.V."/>
            <person name="Hibbett D.S."/>
        </authorList>
    </citation>
    <scope>NUCLEOTIDE SEQUENCE [LARGE SCALE GENOMIC DNA]</scope>
    <source>
        <strain evidence="5">RWD-64-598 SS2</strain>
    </source>
</reference>
<evidence type="ECO:0000259" key="3">
    <source>
        <dbReference type="Pfam" id="PF05368"/>
    </source>
</evidence>
<dbReference type="OrthoDB" id="5283654at2759"/>
<dbReference type="GeneID" id="19211594"/>
<dbReference type="OMA" id="MATKNIQ"/>
<protein>
    <submittedName>
        <fullName evidence="4">NAD(P)-binding protein</fullName>
    </submittedName>
</protein>
<dbReference type="RefSeq" id="XP_007774857.1">
    <property type="nucleotide sequence ID" value="XM_007776667.1"/>
</dbReference>
<dbReference type="EMBL" id="JH711590">
    <property type="protein sequence ID" value="EIW74779.1"/>
    <property type="molecule type" value="Genomic_DNA"/>
</dbReference>
<dbReference type="InterPro" id="IPR008030">
    <property type="entry name" value="NmrA-like"/>
</dbReference>
<evidence type="ECO:0000256" key="2">
    <source>
        <dbReference type="ARBA" id="ARBA00023002"/>
    </source>
</evidence>
<evidence type="ECO:0000313" key="5">
    <source>
        <dbReference type="Proteomes" id="UP000053558"/>
    </source>
</evidence>
<dbReference type="AlphaFoldDB" id="A0A5M3M5X1"/>
<dbReference type="GO" id="GO:0016491">
    <property type="term" value="F:oxidoreductase activity"/>
    <property type="evidence" value="ECO:0007669"/>
    <property type="project" value="UniProtKB-KW"/>
</dbReference>
<accession>A0A5M3M5X1</accession>
<dbReference type="SUPFAM" id="SSF51735">
    <property type="entry name" value="NAD(P)-binding Rossmann-fold domains"/>
    <property type="match status" value="1"/>
</dbReference>
<keyword evidence="2" id="KW-0560">Oxidoreductase</keyword>
<dbReference type="Pfam" id="PF05368">
    <property type="entry name" value="NmrA"/>
    <property type="match status" value="1"/>
</dbReference>
<dbReference type="Proteomes" id="UP000053558">
    <property type="component" value="Unassembled WGS sequence"/>
</dbReference>
<comment type="caution">
    <text evidence="4">The sequence shown here is derived from an EMBL/GenBank/DDBJ whole genome shotgun (WGS) entry which is preliminary data.</text>
</comment>
<keyword evidence="5" id="KW-1185">Reference proteome</keyword>